<dbReference type="PANTHER" id="PTHR32552:SF81">
    <property type="entry name" value="TONB-DEPENDENT OUTER MEMBRANE RECEPTOR"/>
    <property type="match status" value="1"/>
</dbReference>
<comment type="caution">
    <text evidence="16">The sequence shown here is derived from an EMBL/GenBank/DDBJ whole genome shotgun (WGS) entry which is preliminary data.</text>
</comment>
<comment type="subcellular location">
    <subcellularLocation>
        <location evidence="1 11">Cell outer membrane</location>
        <topology evidence="1 11">Multi-pass membrane protein</topology>
    </subcellularLocation>
</comment>
<keyword evidence="8 12" id="KW-0798">TonB box</keyword>
<name>A0A941CXJ6_9CAUL</name>
<evidence type="ECO:0000256" key="11">
    <source>
        <dbReference type="PROSITE-ProRule" id="PRU01360"/>
    </source>
</evidence>
<evidence type="ECO:0000256" key="4">
    <source>
        <dbReference type="ARBA" id="ARBA00022496"/>
    </source>
</evidence>
<keyword evidence="4" id="KW-0410">Iron transport</keyword>
<evidence type="ECO:0000256" key="10">
    <source>
        <dbReference type="ARBA" id="ARBA00023237"/>
    </source>
</evidence>
<evidence type="ECO:0000259" key="14">
    <source>
        <dbReference type="Pfam" id="PF00593"/>
    </source>
</evidence>
<protein>
    <submittedName>
        <fullName evidence="16">TonB-dependent receptor</fullName>
    </submittedName>
</protein>
<feature type="domain" description="TonB-dependent receptor-like beta-barrel" evidence="14">
    <location>
        <begin position="265"/>
        <end position="769"/>
    </location>
</feature>
<proteinExistence type="inferred from homology"/>
<keyword evidence="3 11" id="KW-1134">Transmembrane beta strand</keyword>
<evidence type="ECO:0000256" key="13">
    <source>
        <dbReference type="SAM" id="SignalP"/>
    </source>
</evidence>
<dbReference type="Pfam" id="PF07715">
    <property type="entry name" value="Plug"/>
    <property type="match status" value="1"/>
</dbReference>
<accession>A0A941CXJ6</accession>
<evidence type="ECO:0000256" key="3">
    <source>
        <dbReference type="ARBA" id="ARBA00022452"/>
    </source>
</evidence>
<evidence type="ECO:0000313" key="17">
    <source>
        <dbReference type="Proteomes" id="UP000622580"/>
    </source>
</evidence>
<evidence type="ECO:0000259" key="15">
    <source>
        <dbReference type="Pfam" id="PF07715"/>
    </source>
</evidence>
<evidence type="ECO:0000313" key="16">
    <source>
        <dbReference type="EMBL" id="MBR7618535.1"/>
    </source>
</evidence>
<feature type="chain" id="PRO_5037621950" evidence="13">
    <location>
        <begin position="34"/>
        <end position="819"/>
    </location>
</feature>
<dbReference type="Pfam" id="PF00593">
    <property type="entry name" value="TonB_dep_Rec_b-barrel"/>
    <property type="match status" value="1"/>
</dbReference>
<evidence type="ECO:0000256" key="12">
    <source>
        <dbReference type="RuleBase" id="RU003357"/>
    </source>
</evidence>
<keyword evidence="5 11" id="KW-0812">Transmembrane</keyword>
<keyword evidence="17" id="KW-1185">Reference proteome</keyword>
<feature type="signal peptide" evidence="13">
    <location>
        <begin position="1"/>
        <end position="33"/>
    </location>
</feature>
<dbReference type="EMBL" id="JAGSGD010000001">
    <property type="protein sequence ID" value="MBR7618535.1"/>
    <property type="molecule type" value="Genomic_DNA"/>
</dbReference>
<dbReference type="InterPro" id="IPR036942">
    <property type="entry name" value="Beta-barrel_TonB_sf"/>
</dbReference>
<organism evidence="16 17">
    <name type="scientific">Phenylobacterium glaciei</name>
    <dbReference type="NCBI Taxonomy" id="2803784"/>
    <lineage>
        <taxon>Bacteria</taxon>
        <taxon>Pseudomonadati</taxon>
        <taxon>Pseudomonadota</taxon>
        <taxon>Alphaproteobacteria</taxon>
        <taxon>Caulobacterales</taxon>
        <taxon>Caulobacteraceae</taxon>
        <taxon>Phenylobacterium</taxon>
    </lineage>
</organism>
<evidence type="ECO:0000256" key="1">
    <source>
        <dbReference type="ARBA" id="ARBA00004571"/>
    </source>
</evidence>
<dbReference type="GO" id="GO:0009279">
    <property type="term" value="C:cell outer membrane"/>
    <property type="evidence" value="ECO:0007669"/>
    <property type="project" value="UniProtKB-SubCell"/>
</dbReference>
<evidence type="ECO:0000256" key="7">
    <source>
        <dbReference type="ARBA" id="ARBA00023065"/>
    </source>
</evidence>
<dbReference type="AlphaFoldDB" id="A0A941CXJ6"/>
<gene>
    <name evidence="16" type="ORF">JKL49_03965</name>
</gene>
<dbReference type="InterPro" id="IPR012910">
    <property type="entry name" value="Plug_dom"/>
</dbReference>
<keyword evidence="7" id="KW-0406">Ion transport</keyword>
<keyword evidence="13" id="KW-0732">Signal</keyword>
<dbReference type="InterPro" id="IPR039426">
    <property type="entry name" value="TonB-dep_rcpt-like"/>
</dbReference>
<evidence type="ECO:0000256" key="5">
    <source>
        <dbReference type="ARBA" id="ARBA00022692"/>
    </source>
</evidence>
<evidence type="ECO:0000256" key="8">
    <source>
        <dbReference type="ARBA" id="ARBA00023077"/>
    </source>
</evidence>
<keyword evidence="6" id="KW-0408">Iron</keyword>
<keyword evidence="16" id="KW-0675">Receptor</keyword>
<dbReference type="CDD" id="cd01347">
    <property type="entry name" value="ligand_gated_channel"/>
    <property type="match status" value="1"/>
</dbReference>
<dbReference type="GO" id="GO:0006826">
    <property type="term" value="P:iron ion transport"/>
    <property type="evidence" value="ECO:0007669"/>
    <property type="project" value="UniProtKB-KW"/>
</dbReference>
<keyword evidence="10 11" id="KW-0998">Cell outer membrane</keyword>
<comment type="similarity">
    <text evidence="11 12">Belongs to the TonB-dependent receptor family.</text>
</comment>
<dbReference type="RefSeq" id="WP_215338413.1">
    <property type="nucleotide sequence ID" value="NZ_JAGSGD010000001.1"/>
</dbReference>
<dbReference type="Proteomes" id="UP000622580">
    <property type="component" value="Unassembled WGS sequence"/>
</dbReference>
<evidence type="ECO:0000256" key="2">
    <source>
        <dbReference type="ARBA" id="ARBA00022448"/>
    </source>
</evidence>
<dbReference type="PANTHER" id="PTHR32552">
    <property type="entry name" value="FERRICHROME IRON RECEPTOR-RELATED"/>
    <property type="match status" value="1"/>
</dbReference>
<reference evidence="16" key="1">
    <citation type="submission" date="2021-04" db="EMBL/GenBank/DDBJ databases">
        <title>Draft genome assembly of strain Phenylobacterium sp. 20VBR1 using MiniION and Illumina platforms.</title>
        <authorList>
            <person name="Thomas F.A."/>
            <person name="Krishnan K.P."/>
            <person name="Sinha R.K."/>
        </authorList>
    </citation>
    <scope>NUCLEOTIDE SEQUENCE</scope>
    <source>
        <strain evidence="16">20VBR1</strain>
    </source>
</reference>
<feature type="domain" description="TonB-dependent receptor plug" evidence="15">
    <location>
        <begin position="56"/>
        <end position="165"/>
    </location>
</feature>
<evidence type="ECO:0000256" key="6">
    <source>
        <dbReference type="ARBA" id="ARBA00023004"/>
    </source>
</evidence>
<dbReference type="SUPFAM" id="SSF56935">
    <property type="entry name" value="Porins"/>
    <property type="match status" value="1"/>
</dbReference>
<keyword evidence="2 11" id="KW-0813">Transport</keyword>
<dbReference type="Gene3D" id="2.40.170.20">
    <property type="entry name" value="TonB-dependent receptor, beta-barrel domain"/>
    <property type="match status" value="1"/>
</dbReference>
<dbReference type="PROSITE" id="PS52016">
    <property type="entry name" value="TONB_DEPENDENT_REC_3"/>
    <property type="match status" value="1"/>
</dbReference>
<dbReference type="InterPro" id="IPR000531">
    <property type="entry name" value="Beta-barrel_TonB"/>
</dbReference>
<keyword evidence="9 11" id="KW-0472">Membrane</keyword>
<sequence length="819" mass="89114">MFLRSISRKALLSSISALALPLVAIAAPQLAFAADAADGPSVSELIVTATRRDTTIQDTPVNIAAVGAEEIKQQGFDNLAEVTRFVPGIFVVDGGARQGNTIIVRGLNATALGSNDGNNDGGGTVATYLGDIPLFVDLKLNDIERVEFLLGPQGTLYGAGTLGGAIRYIPTRPHLGSWDGAVRGDAYGYTHGSNPSTDFGFTVNAPVGDTFAVRFNIDYLNDQGFIDQPFLVNEVGVSDPDPDFKNPTAVRANLHRKTDVNTEETLSGRLGFRWKPTDAVDLNLTYYYQNAKVGGRQISGSGVTSFPVKVDKWQSLTRVPEPNELTNQLLALEASFDLGFAELTSATGASKYKALGHRDQTDLLIGLEYSYEAFPSFTAFTQEDREDKGFTQELRLVSKGDSALSWIVGAFYNKKDIDSSSKEFTPHYDAYLKSVFAKGPLRPDSVEYYSVTKSKLTESAGFGELSYQITPAWQITGGARYYTYDLAVQSGTDLPLYNTTVGGRTPVDALVVAYSTVGQKDKGWLYKFNTSYKFSDDVMTYLTISEGYRIGSDNGVTACPVPLPTNKQIVCALPNEMAYQPDKTVNYELGVHSQWFDKRLTLNAALYYIQWKSPQVDSATANGLQPITINGGDAESKGVEVNFAADLFQGFSLRGSYMHNQTEFVAATPNLIPFINPPGFQSTLKYAAGAPGDRLPGSPQDQGSIYARYEVPMFDGTVAFGYGVTAAGDVLTRAGNKGGGVTLPAYAVHNMQVEYVADMWKATLYADNLFDTFVRTGVRNTPAYNQIVTDDTGANVYQRGFFYSVLPPRRVGIRFERSF</sequence>
<evidence type="ECO:0000256" key="9">
    <source>
        <dbReference type="ARBA" id="ARBA00023136"/>
    </source>
</evidence>